<protein>
    <recommendedName>
        <fullName evidence="3">Scaffoldin</fullName>
    </recommendedName>
</protein>
<dbReference type="OrthoDB" id="10678404at2759"/>
<dbReference type="STRING" id="1754190.A0A1Y2AEB3"/>
<sequence length="2376" mass="260918">MINKNKISASTSGSEKCDASLPDEKTYCKKGNEIYISNKDSCKIFTLTSGYYYTFECDYDSCDLDDDTIGEIIYYYDGTNLEQLTQGYTSDFSDSGANLIKIENTDTISVNGDTSSVTKAEELSNYAIYKCNKGICSKSSGYTFVTNSDGTKVYEYAYKSNSWDWSDYTIPDTTTCDGNNRGKFKIENNALMLCIIGNEFTSVEEAKYFISSSNKNKVISVAYGEYSTANVLTVEDAVAGNYLVNSINEIIDFADLDYYKEATDLIVCSGNSCTKTPENEVSYGYYAKALNPNELYFCDGMTCDMKDEGEYYDDNLNYYVDTDGNLHLCTDESCPLVENPDGYYIDTGTVGNIISCDQNATSGKPKCISFTGISGKGYAYIDASETGTSSNKKFITCKGDGTACTVLDKSANLETSTNKIYLLDPANPKQYIECVGKGSAQNQAAAECTIKKTSDLQTNVAFFADGTDATYTITCVKNGGCFSSKGLQQCKSISSDTKCKKSDGNAINANNYCIHTDGKIYYTTSDSKCAAITDPDIYFFKSDYTKVDSTETTVFIYKCDDNGCSQYVDTSYLDPDSTYLYDCVDGTCAKKTDDVTKDKYYFTNLPTLSTTRPYWVYKSVLLCSGTDVGSCSDVSNSTKVGYYITESAKYMFVKRESDGTYTFGKLDAKPTDKCSASNVGKLGLKSDGTVAICLEKTLDKAEAFADTDEEKLLEYGVNNVFGMKSEQKILVDIKENSINLKVDLPLCTINNGVCTLQINNNSKLKQNKYCISGTKTIYKGIADEKCEIAFKVSQKDEGLKIFNVSNVLETALISDISATLTNPYLAIYHCAYGECIRTSGYIQNNGKVYKSAEDDTIDITSQVANTKCEDPNDQGNIKFTVNGSVKTLEVCVLDRIDISGKKGDAHATTETKSKWVNVVDGKNYVLRPYTFDDPLPTNVDFANAAYTNIALLRTDANVVTLAKHSPQLPLCDDNCKVCEDTNCDTKTTSIQTNEFCLKYDGTTILKKDSSNCKIMFGKDATGAAATGIKIFQRTSTFNKFVDVTSTLDSVSPNSEELTPFFVIYDCSDEKCLQSSGFIKYGSNNEFVNCYMGNNINAEDDSLEPLSNPIGCIRLNEDKSHDDLCSGSTSSTPEQVKNAINLAATGSYKFDGETFRMCINVVDEDENTYEYLYDNTKLISIPFGEEGQVFFKNGETPFPNTLKDGNVLIRFNKNYAVLARNIKPGYYYNFATVYDGEGKGKEPGYDALVYCEETESDYYYGYGDEETGESALSLCEVDDFGIGEYYDTDITHFLDTFSKRVITCKYDGCHLQRKTVKGYFLNDNEFEDDIKPVIQCNGTLCEEIEDKQNGKLKEKLTGIAYIDSLSEGYGYGDNTVYICYDGTCGTDDTDRIEIQKISNGTAIYKSFKEVPVNKFPGVAAGGKITLKISDGAAVLMENDSLTACSETISTSSPCFNGAREGQFCWNATSKKIYETSNGGCTVKTVDEDGQLLFFDTKGKALSELTETRTDVLAYHCTPTECGLFKGYAIMGGKTIHCNGWKDEGCEIVPSSEADCADKDTGNYVSTGSKLCFTDGTDSRTVPLPTDDNVKTIGFNAKEANKYYGAAIEDIVFLSISKDLIKVIASPKPTTDSYYFNQFAEKDEKNVLIKCNSSGCSKVNFHSGTGLNNNAIIDSGDPMKKSIIYQSNSRYEYNDRTSDLKSSKLNFVNQLDQSKVIICTDADGCNLETGSAIAGHAYIDNKSSGNINKNIITCVGQTCTVNDKSTNVQNENTIYYIDGKETNKVIKVSNSGGCESKEGSTANAHAYVNADGKSIITCNSTGCTVTTFTTTDLSSEKKFIYADDIEYLITCSASAQAVSCVKDTSKGTGSQVDGSDSNRTINCVSGKGCISSAAISSGCESGIANGESLCKDNNGNNIDSGYYCYSSNNIIYESTEDGKCEAKTEDVLIEKIGNKYKAAEWGISSTGIIYVYNRDSLSFEQVISSFHLYEKDEEKYLYKCDDSGNCMIVNKISVGYYLSGIPEVGTTLKYRQLIQCTDTIATSCSRINNFTSGYYVDAGNLNNVIKCDSINNVIICLTMESNKNQGVAYIDNGNAKSYITCNEEKCESNLTGSEELYFIDGSNDKVLIKCNSTKCESQLQEKNKKLDGTDKNYTITCDGSATCVSEKECRVNTGANCEDSKYYNVKATDYIIETGKTASDKGTIYYCKEDSEKESGFSCSKVDSPGYYINSKDEIYQCVTGSGKLDCTVYTLGNCGNSNDIGKLFVDGNGKLNLCVNYTDKAYPVLIDSNTSGNYLIQYKEGNIFGIPSEANAIVKVDKNSAAINKNYKFTKNNYVYVNKETFAVLNSNQCPSHQNMLITDVVEEYQKCDNNYIKKSC</sequence>
<evidence type="ECO:0000313" key="2">
    <source>
        <dbReference type="Proteomes" id="UP000193920"/>
    </source>
</evidence>
<dbReference type="EMBL" id="MCOG01000284">
    <property type="protein sequence ID" value="ORY20620.1"/>
    <property type="molecule type" value="Genomic_DNA"/>
</dbReference>
<reference evidence="1 2" key="1">
    <citation type="submission" date="2016-08" db="EMBL/GenBank/DDBJ databases">
        <title>A Parts List for Fungal Cellulosomes Revealed by Comparative Genomics.</title>
        <authorList>
            <consortium name="DOE Joint Genome Institute"/>
            <person name="Haitjema C.H."/>
            <person name="Gilmore S.P."/>
            <person name="Henske J.K."/>
            <person name="Solomon K.V."/>
            <person name="De Groot R."/>
            <person name="Kuo A."/>
            <person name="Mondo S.J."/>
            <person name="Salamov A.A."/>
            <person name="Labutti K."/>
            <person name="Zhao Z."/>
            <person name="Chiniquy J."/>
            <person name="Barry K."/>
            <person name="Brewer H.M."/>
            <person name="Purvine S.O."/>
            <person name="Wright A.T."/>
            <person name="Boxma B."/>
            <person name="Van Alen T."/>
            <person name="Hackstein J.H."/>
            <person name="Baker S.E."/>
            <person name="Grigoriev I.V."/>
            <person name="O'Malley M.A."/>
        </authorList>
    </citation>
    <scope>NUCLEOTIDE SEQUENCE [LARGE SCALE GENOMIC DNA]</scope>
    <source>
        <strain evidence="1 2">G1</strain>
    </source>
</reference>
<evidence type="ECO:0008006" key="3">
    <source>
        <dbReference type="Google" id="ProtNLM"/>
    </source>
</evidence>
<accession>A0A1Y2AEB3</accession>
<organism evidence="1 2">
    <name type="scientific">Neocallimastix californiae</name>
    <dbReference type="NCBI Taxonomy" id="1754190"/>
    <lineage>
        <taxon>Eukaryota</taxon>
        <taxon>Fungi</taxon>
        <taxon>Fungi incertae sedis</taxon>
        <taxon>Chytridiomycota</taxon>
        <taxon>Chytridiomycota incertae sedis</taxon>
        <taxon>Neocallimastigomycetes</taxon>
        <taxon>Neocallimastigales</taxon>
        <taxon>Neocallimastigaceae</taxon>
        <taxon>Neocallimastix</taxon>
    </lineage>
</organism>
<comment type="caution">
    <text evidence="1">The sequence shown here is derived from an EMBL/GenBank/DDBJ whole genome shotgun (WGS) entry which is preliminary data.</text>
</comment>
<gene>
    <name evidence="1" type="ORF">LY90DRAFT_516645</name>
</gene>
<dbReference type="Proteomes" id="UP000193920">
    <property type="component" value="Unassembled WGS sequence"/>
</dbReference>
<name>A0A1Y2AEB3_9FUNG</name>
<proteinExistence type="predicted"/>
<evidence type="ECO:0000313" key="1">
    <source>
        <dbReference type="EMBL" id="ORY20620.1"/>
    </source>
</evidence>
<keyword evidence="2" id="KW-1185">Reference proteome</keyword>